<dbReference type="EMBL" id="CP001334">
    <property type="protein sequence ID" value="ACO68164.1"/>
    <property type="molecule type" value="Genomic_DNA"/>
</dbReference>
<evidence type="ECO:0000256" key="1">
    <source>
        <dbReference type="SAM" id="Phobius"/>
    </source>
</evidence>
<evidence type="ECO:0000313" key="3">
    <source>
        <dbReference type="Proteomes" id="UP000002009"/>
    </source>
</evidence>
<dbReference type="RefSeq" id="XP_002506906.1">
    <property type="nucleotide sequence ID" value="XM_002506860.1"/>
</dbReference>
<dbReference type="InParanoid" id="C1EJD0"/>
<reference evidence="2 3" key="1">
    <citation type="journal article" date="2009" name="Science">
        <title>Green evolution and dynamic adaptations revealed by genomes of the marine picoeukaryotes Micromonas.</title>
        <authorList>
            <person name="Worden A.Z."/>
            <person name="Lee J.H."/>
            <person name="Mock T."/>
            <person name="Rouze P."/>
            <person name="Simmons M.P."/>
            <person name="Aerts A.L."/>
            <person name="Allen A.E."/>
            <person name="Cuvelier M.L."/>
            <person name="Derelle E."/>
            <person name="Everett M.V."/>
            <person name="Foulon E."/>
            <person name="Grimwood J."/>
            <person name="Gundlach H."/>
            <person name="Henrissat B."/>
            <person name="Napoli C."/>
            <person name="McDonald S.M."/>
            <person name="Parker M.S."/>
            <person name="Rombauts S."/>
            <person name="Salamov A."/>
            <person name="Von Dassow P."/>
            <person name="Badger J.H."/>
            <person name="Coutinho P.M."/>
            <person name="Demir E."/>
            <person name="Dubchak I."/>
            <person name="Gentemann C."/>
            <person name="Eikrem W."/>
            <person name="Gready J.E."/>
            <person name="John U."/>
            <person name="Lanier W."/>
            <person name="Lindquist E.A."/>
            <person name="Lucas S."/>
            <person name="Mayer K.F."/>
            <person name="Moreau H."/>
            <person name="Not F."/>
            <person name="Otillar R."/>
            <person name="Panaud O."/>
            <person name="Pangilinan J."/>
            <person name="Paulsen I."/>
            <person name="Piegu B."/>
            <person name="Poliakov A."/>
            <person name="Robbens S."/>
            <person name="Schmutz J."/>
            <person name="Toulza E."/>
            <person name="Wyss T."/>
            <person name="Zelensky A."/>
            <person name="Zhou K."/>
            <person name="Armbrust E.V."/>
            <person name="Bhattacharya D."/>
            <person name="Goodenough U.W."/>
            <person name="Van de Peer Y."/>
            <person name="Grigoriev I.V."/>
        </authorList>
    </citation>
    <scope>NUCLEOTIDE SEQUENCE [LARGE SCALE GENOMIC DNA]</scope>
    <source>
        <strain evidence="3">RCC299 / NOUM17</strain>
    </source>
</reference>
<gene>
    <name evidence="2" type="ORF">MICPUN_64890</name>
</gene>
<dbReference type="AlphaFoldDB" id="C1EJD0"/>
<keyword evidence="1" id="KW-0812">Transmembrane</keyword>
<proteinExistence type="predicted"/>
<feature type="transmembrane region" description="Helical" evidence="1">
    <location>
        <begin position="95"/>
        <end position="114"/>
    </location>
</feature>
<organism evidence="2 3">
    <name type="scientific">Micromonas commoda (strain RCC299 / NOUM17 / CCMP2709)</name>
    <name type="common">Picoplanktonic green alga</name>
    <dbReference type="NCBI Taxonomy" id="296587"/>
    <lineage>
        <taxon>Eukaryota</taxon>
        <taxon>Viridiplantae</taxon>
        <taxon>Chlorophyta</taxon>
        <taxon>Mamiellophyceae</taxon>
        <taxon>Mamiellales</taxon>
        <taxon>Mamiellaceae</taxon>
        <taxon>Micromonas</taxon>
    </lineage>
</organism>
<name>C1EJD0_MICCC</name>
<dbReference type="GeneID" id="8249692"/>
<evidence type="ECO:0000313" key="2">
    <source>
        <dbReference type="EMBL" id="ACO68164.1"/>
    </source>
</evidence>
<keyword evidence="1" id="KW-0472">Membrane</keyword>
<sequence>MLRTCVRRLATRAGIANDDLARKAMLEPTTAARVGAEQYFRDAEREALEKRRKDMMHRVMTEKKEQLKAAAIAAGTWEDPDAPPKKVPFDISDDAIRGGLMAIAAFATGAGLYFS</sequence>
<dbReference type="KEGG" id="mis:MICPUN_64890"/>
<dbReference type="Proteomes" id="UP000002009">
    <property type="component" value="Chromosome 16"/>
</dbReference>
<accession>C1EJD0</accession>
<keyword evidence="1" id="KW-1133">Transmembrane helix</keyword>
<protein>
    <submittedName>
        <fullName evidence="2">Uncharacterized protein</fullName>
    </submittedName>
</protein>
<keyword evidence="3" id="KW-1185">Reference proteome</keyword>